<feature type="transmembrane region" description="Helical" evidence="6">
    <location>
        <begin position="51"/>
        <end position="70"/>
    </location>
</feature>
<evidence type="ECO:0000259" key="7">
    <source>
        <dbReference type="Pfam" id="PF13244"/>
    </source>
</evidence>
<name>A0A845QTA9_9CLOT</name>
<dbReference type="InterPro" id="IPR025383">
    <property type="entry name" value="MrpA_C/MbhD"/>
</dbReference>
<feature type="transmembrane region" description="Helical" evidence="6">
    <location>
        <begin position="28"/>
        <end position="45"/>
    </location>
</feature>
<reference evidence="8 9" key="1">
    <citation type="submission" date="2018-08" db="EMBL/GenBank/DDBJ databases">
        <title>Murine metabolic-syndrome-specific gut microbial biobank.</title>
        <authorList>
            <person name="Liu C."/>
        </authorList>
    </citation>
    <scope>NUCLEOTIDE SEQUENCE [LARGE SCALE GENOMIC DNA]</scope>
    <source>
        <strain evidence="8 9">583</strain>
    </source>
</reference>
<evidence type="ECO:0000256" key="5">
    <source>
        <dbReference type="ARBA" id="ARBA00023136"/>
    </source>
</evidence>
<protein>
    <submittedName>
        <fullName evidence="8">DUF4040 domain-containing protein</fullName>
    </submittedName>
</protein>
<dbReference type="EMBL" id="QXXA01000005">
    <property type="protein sequence ID" value="NBI06067.1"/>
    <property type="molecule type" value="Genomic_DNA"/>
</dbReference>
<comment type="caution">
    <text evidence="8">The sequence shown here is derived from an EMBL/GenBank/DDBJ whole genome shotgun (WGS) entry which is preliminary data.</text>
</comment>
<gene>
    <name evidence="8" type="ORF">D3Z33_04230</name>
</gene>
<dbReference type="Proteomes" id="UP000467132">
    <property type="component" value="Unassembled WGS sequence"/>
</dbReference>
<feature type="domain" description="MrpA C-terminal/MbhD" evidence="7">
    <location>
        <begin position="9"/>
        <end position="74"/>
    </location>
</feature>
<evidence type="ECO:0000256" key="1">
    <source>
        <dbReference type="ARBA" id="ARBA00004651"/>
    </source>
</evidence>
<evidence type="ECO:0000313" key="8">
    <source>
        <dbReference type="EMBL" id="NBI06067.1"/>
    </source>
</evidence>
<accession>A0A845QTA9</accession>
<dbReference type="GO" id="GO:0005886">
    <property type="term" value="C:plasma membrane"/>
    <property type="evidence" value="ECO:0007669"/>
    <property type="project" value="UniProtKB-SubCell"/>
</dbReference>
<evidence type="ECO:0000256" key="4">
    <source>
        <dbReference type="ARBA" id="ARBA00022989"/>
    </source>
</evidence>
<dbReference type="RefSeq" id="WP_160196563.1">
    <property type="nucleotide sequence ID" value="NZ_QXXA01000005.1"/>
</dbReference>
<sequence length="178" mass="20440">MNIIILLQVFLIIISITVITLKNNLKSVIFFSVFSLISALLYYFYRAPDLALAEAAIGSAIIPLIFIIAISKQKEFIVVLGSVEDSFLDIESKSGIGYKILEELTDYYQLKLVFLKDKNDISFEVFRVRNVDLFIYKEDKHYVFKGNPASTITNRLSKICGDYKDVKVKFVEEEHVYD</sequence>
<comment type="subcellular location">
    <subcellularLocation>
        <location evidence="1">Cell membrane</location>
        <topology evidence="1">Multi-pass membrane protein</topology>
    </subcellularLocation>
</comment>
<evidence type="ECO:0000256" key="6">
    <source>
        <dbReference type="SAM" id="Phobius"/>
    </source>
</evidence>
<proteinExistence type="predicted"/>
<dbReference type="AlphaFoldDB" id="A0A845QTA9"/>
<evidence type="ECO:0000256" key="2">
    <source>
        <dbReference type="ARBA" id="ARBA00022475"/>
    </source>
</evidence>
<evidence type="ECO:0000313" key="9">
    <source>
        <dbReference type="Proteomes" id="UP000467132"/>
    </source>
</evidence>
<keyword evidence="5 6" id="KW-0472">Membrane</keyword>
<keyword evidence="3 6" id="KW-0812">Transmembrane</keyword>
<organism evidence="8 9">
    <name type="scientific">Senegalia massiliensis</name>
    <dbReference type="NCBI Taxonomy" id="1720316"/>
    <lineage>
        <taxon>Bacteria</taxon>
        <taxon>Bacillati</taxon>
        <taxon>Bacillota</taxon>
        <taxon>Clostridia</taxon>
        <taxon>Eubacteriales</taxon>
        <taxon>Clostridiaceae</taxon>
        <taxon>Senegalia</taxon>
    </lineage>
</organism>
<dbReference type="Pfam" id="PF13244">
    <property type="entry name" value="MbhD"/>
    <property type="match status" value="1"/>
</dbReference>
<keyword evidence="4 6" id="KW-1133">Transmembrane helix</keyword>
<evidence type="ECO:0000256" key="3">
    <source>
        <dbReference type="ARBA" id="ARBA00022692"/>
    </source>
</evidence>
<keyword evidence="2" id="KW-1003">Cell membrane</keyword>
<keyword evidence="9" id="KW-1185">Reference proteome</keyword>
<feature type="transmembrane region" description="Helical" evidence="6">
    <location>
        <begin position="6"/>
        <end position="21"/>
    </location>
</feature>
<dbReference type="OrthoDB" id="37139at2"/>